<name>A2ZM15_ORYSI</name>
<sequence length="208" mass="23274">MARRGGTQQPASGGPARLRLPRTASGMSEIAGGFLAVKPKRNKASCKKKWKPLEIQKDWELIIDLMDIIEEEMHLTPVEQCLHELVRSKQTKNPETNLASDSWREDQTKNCGTEPHHEQHNQELKKPEVLNPRQIGTRPGRRGERFLHEQAKESKLLVKSPRSPTQASCSSGGRSLSVDAACKLKRARGGCSCSYRPRHSTNLDSSAY</sequence>
<dbReference type="InterPro" id="IPR002014">
    <property type="entry name" value="VHS_dom"/>
</dbReference>
<feature type="compositionally biased region" description="Polar residues" evidence="1">
    <location>
        <begin position="1"/>
        <end position="11"/>
    </location>
</feature>
<feature type="compositionally biased region" description="Polar residues" evidence="1">
    <location>
        <begin position="91"/>
        <end position="100"/>
    </location>
</feature>
<dbReference type="AlphaFoldDB" id="A2ZM15"/>
<feature type="region of interest" description="Disordered" evidence="1">
    <location>
        <begin position="91"/>
        <end position="175"/>
    </location>
</feature>
<feature type="compositionally biased region" description="Basic and acidic residues" evidence="1">
    <location>
        <begin position="102"/>
        <end position="128"/>
    </location>
</feature>
<evidence type="ECO:0000313" key="3">
    <source>
        <dbReference type="EMBL" id="EAY83649.1"/>
    </source>
</evidence>
<feature type="compositionally biased region" description="Polar residues" evidence="1">
    <location>
        <begin position="162"/>
        <end position="174"/>
    </location>
</feature>
<dbReference type="Gramene" id="BGIOSGA037667-TA">
    <property type="protein sequence ID" value="BGIOSGA037667-PA"/>
    <property type="gene ID" value="BGIOSGA037667"/>
</dbReference>
<reference evidence="3 4" key="1">
    <citation type="journal article" date="2005" name="PLoS Biol.">
        <title>The genomes of Oryza sativa: a history of duplications.</title>
        <authorList>
            <person name="Yu J."/>
            <person name="Wang J."/>
            <person name="Lin W."/>
            <person name="Li S."/>
            <person name="Li H."/>
            <person name="Zhou J."/>
            <person name="Ni P."/>
            <person name="Dong W."/>
            <person name="Hu S."/>
            <person name="Zeng C."/>
            <person name="Zhang J."/>
            <person name="Zhang Y."/>
            <person name="Li R."/>
            <person name="Xu Z."/>
            <person name="Li S."/>
            <person name="Li X."/>
            <person name="Zheng H."/>
            <person name="Cong L."/>
            <person name="Lin L."/>
            <person name="Yin J."/>
            <person name="Geng J."/>
            <person name="Li G."/>
            <person name="Shi J."/>
            <person name="Liu J."/>
            <person name="Lv H."/>
            <person name="Li J."/>
            <person name="Wang J."/>
            <person name="Deng Y."/>
            <person name="Ran L."/>
            <person name="Shi X."/>
            <person name="Wang X."/>
            <person name="Wu Q."/>
            <person name="Li C."/>
            <person name="Ren X."/>
            <person name="Wang J."/>
            <person name="Wang X."/>
            <person name="Li D."/>
            <person name="Liu D."/>
            <person name="Zhang X."/>
            <person name="Ji Z."/>
            <person name="Zhao W."/>
            <person name="Sun Y."/>
            <person name="Zhang Z."/>
            <person name="Bao J."/>
            <person name="Han Y."/>
            <person name="Dong L."/>
            <person name="Ji J."/>
            <person name="Chen P."/>
            <person name="Wu S."/>
            <person name="Liu J."/>
            <person name="Xiao Y."/>
            <person name="Bu D."/>
            <person name="Tan J."/>
            <person name="Yang L."/>
            <person name="Ye C."/>
            <person name="Zhang J."/>
            <person name="Xu J."/>
            <person name="Zhou Y."/>
            <person name="Yu Y."/>
            <person name="Zhang B."/>
            <person name="Zhuang S."/>
            <person name="Wei H."/>
            <person name="Liu B."/>
            <person name="Lei M."/>
            <person name="Yu H."/>
            <person name="Li Y."/>
            <person name="Xu H."/>
            <person name="Wei S."/>
            <person name="He X."/>
            <person name="Fang L."/>
            <person name="Zhang Z."/>
            <person name="Zhang Y."/>
            <person name="Huang X."/>
            <person name="Su Z."/>
            <person name="Tong W."/>
            <person name="Li J."/>
            <person name="Tong Z."/>
            <person name="Li S."/>
            <person name="Ye J."/>
            <person name="Wang L."/>
            <person name="Fang L."/>
            <person name="Lei T."/>
            <person name="Chen C."/>
            <person name="Chen H."/>
            <person name="Xu Z."/>
            <person name="Li H."/>
            <person name="Huang H."/>
            <person name="Zhang F."/>
            <person name="Xu H."/>
            <person name="Li N."/>
            <person name="Zhao C."/>
            <person name="Li S."/>
            <person name="Dong L."/>
            <person name="Huang Y."/>
            <person name="Li L."/>
            <person name="Xi Y."/>
            <person name="Qi Q."/>
            <person name="Li W."/>
            <person name="Zhang B."/>
            <person name="Hu W."/>
            <person name="Zhang Y."/>
            <person name="Tian X."/>
            <person name="Jiao Y."/>
            <person name="Liang X."/>
            <person name="Jin J."/>
            <person name="Gao L."/>
            <person name="Zheng W."/>
            <person name="Hao B."/>
            <person name="Liu S."/>
            <person name="Wang W."/>
            <person name="Yuan L."/>
            <person name="Cao M."/>
            <person name="McDermott J."/>
            <person name="Samudrala R."/>
            <person name="Wang J."/>
            <person name="Wong G.K."/>
            <person name="Yang H."/>
        </authorList>
    </citation>
    <scope>NUCLEOTIDE SEQUENCE [LARGE SCALE GENOMIC DNA]</scope>
    <source>
        <strain evidence="4">cv. 93-11</strain>
    </source>
</reference>
<organism evidence="3 4">
    <name type="scientific">Oryza sativa subsp. indica</name>
    <name type="common">Rice</name>
    <dbReference type="NCBI Taxonomy" id="39946"/>
    <lineage>
        <taxon>Eukaryota</taxon>
        <taxon>Viridiplantae</taxon>
        <taxon>Streptophyta</taxon>
        <taxon>Embryophyta</taxon>
        <taxon>Tracheophyta</taxon>
        <taxon>Spermatophyta</taxon>
        <taxon>Magnoliopsida</taxon>
        <taxon>Liliopsida</taxon>
        <taxon>Poales</taxon>
        <taxon>Poaceae</taxon>
        <taxon>BOP clade</taxon>
        <taxon>Oryzoideae</taxon>
        <taxon>Oryzeae</taxon>
        <taxon>Oryzinae</taxon>
        <taxon>Oryza</taxon>
        <taxon>Oryza sativa</taxon>
    </lineage>
</organism>
<keyword evidence="4" id="KW-1185">Reference proteome</keyword>
<dbReference type="HOGENOM" id="CLU_1322795_0_0_1"/>
<dbReference type="GO" id="GO:0043130">
    <property type="term" value="F:ubiquitin binding"/>
    <property type="evidence" value="ECO:0007669"/>
    <property type="project" value="InterPro"/>
</dbReference>
<evidence type="ECO:0000313" key="4">
    <source>
        <dbReference type="Proteomes" id="UP000007015"/>
    </source>
</evidence>
<dbReference type="Proteomes" id="UP000007015">
    <property type="component" value="Chromosome 12"/>
</dbReference>
<protein>
    <recommendedName>
        <fullName evidence="2">VHS domain-containing protein</fullName>
    </recommendedName>
</protein>
<dbReference type="GO" id="GO:0035091">
    <property type="term" value="F:phosphatidylinositol binding"/>
    <property type="evidence" value="ECO:0007669"/>
    <property type="project" value="InterPro"/>
</dbReference>
<feature type="region of interest" description="Disordered" evidence="1">
    <location>
        <begin position="1"/>
        <end position="23"/>
    </location>
</feature>
<evidence type="ECO:0000259" key="2">
    <source>
        <dbReference type="PROSITE" id="PS50179"/>
    </source>
</evidence>
<dbReference type="EMBL" id="CM000137">
    <property type="protein sequence ID" value="EAY83649.1"/>
    <property type="molecule type" value="Genomic_DNA"/>
</dbReference>
<evidence type="ECO:0000256" key="1">
    <source>
        <dbReference type="SAM" id="MobiDB-lite"/>
    </source>
</evidence>
<gene>
    <name evidence="3" type="ORF">OsI_38875</name>
</gene>
<proteinExistence type="predicted"/>
<accession>A2ZM15</accession>
<feature type="domain" description="VHS" evidence="2">
    <location>
        <begin position="58"/>
        <end position="124"/>
    </location>
</feature>
<feature type="compositionally biased region" description="Basic and acidic residues" evidence="1">
    <location>
        <begin position="141"/>
        <end position="156"/>
    </location>
</feature>
<dbReference type="PROSITE" id="PS50179">
    <property type="entry name" value="VHS"/>
    <property type="match status" value="1"/>
</dbReference>